<feature type="domain" description="PB1" evidence="9">
    <location>
        <begin position="70"/>
        <end position="153"/>
    </location>
</feature>
<evidence type="ECO:0000313" key="11">
    <source>
        <dbReference type="Proteomes" id="UP000436088"/>
    </source>
</evidence>
<comment type="subunit">
    <text evidence="8">Homodimers and heterodimers.</text>
</comment>
<comment type="subcellular location">
    <subcellularLocation>
        <location evidence="1 8">Nucleus</location>
    </subcellularLocation>
</comment>
<comment type="caution">
    <text evidence="10">The sequence shown here is derived from an EMBL/GenBank/DDBJ whole genome shotgun (WGS) entry which is preliminary data.</text>
</comment>
<dbReference type="PANTHER" id="PTHR31734">
    <property type="entry name" value="AUXIN-RESPONSIVE PROTEIN IAA17"/>
    <property type="match status" value="1"/>
</dbReference>
<evidence type="ECO:0000256" key="6">
    <source>
        <dbReference type="ARBA" id="ARBA00023242"/>
    </source>
</evidence>
<reference evidence="10" key="1">
    <citation type="submission" date="2019-09" db="EMBL/GenBank/DDBJ databases">
        <title>Draft genome information of white flower Hibiscus syriacus.</title>
        <authorList>
            <person name="Kim Y.-M."/>
        </authorList>
    </citation>
    <scope>NUCLEOTIDE SEQUENCE [LARGE SCALE GENOMIC DNA]</scope>
    <source>
        <strain evidence="10">YM2019G1</strain>
    </source>
</reference>
<evidence type="ECO:0000256" key="2">
    <source>
        <dbReference type="ARBA" id="ARBA00006728"/>
    </source>
</evidence>
<organism evidence="10 11">
    <name type="scientific">Hibiscus syriacus</name>
    <name type="common">Rose of Sharon</name>
    <dbReference type="NCBI Taxonomy" id="106335"/>
    <lineage>
        <taxon>Eukaryota</taxon>
        <taxon>Viridiplantae</taxon>
        <taxon>Streptophyta</taxon>
        <taxon>Embryophyta</taxon>
        <taxon>Tracheophyta</taxon>
        <taxon>Spermatophyta</taxon>
        <taxon>Magnoliopsida</taxon>
        <taxon>eudicotyledons</taxon>
        <taxon>Gunneridae</taxon>
        <taxon>Pentapetalae</taxon>
        <taxon>rosids</taxon>
        <taxon>malvids</taxon>
        <taxon>Malvales</taxon>
        <taxon>Malvaceae</taxon>
        <taxon>Malvoideae</taxon>
        <taxon>Hibiscus</taxon>
    </lineage>
</organism>
<keyword evidence="7 8" id="KW-0927">Auxin signaling pathway</keyword>
<dbReference type="PANTHER" id="PTHR31734:SF94">
    <property type="entry name" value="AUXIN-RESPONSIVE PROTEIN IAA30"/>
    <property type="match status" value="1"/>
</dbReference>
<evidence type="ECO:0000256" key="5">
    <source>
        <dbReference type="ARBA" id="ARBA00023163"/>
    </source>
</evidence>
<evidence type="ECO:0000256" key="3">
    <source>
        <dbReference type="ARBA" id="ARBA00022491"/>
    </source>
</evidence>
<proteinExistence type="inferred from homology"/>
<dbReference type="GO" id="GO:0005634">
    <property type="term" value="C:nucleus"/>
    <property type="evidence" value="ECO:0007669"/>
    <property type="project" value="UniProtKB-SubCell"/>
</dbReference>
<dbReference type="PROSITE" id="PS51745">
    <property type="entry name" value="PB1"/>
    <property type="match status" value="1"/>
</dbReference>
<comment type="function">
    <text evidence="8">Aux/IAA proteins are short-lived transcriptional factors that function as repressors of early auxin response genes at low auxin concentrations.</text>
</comment>
<keyword evidence="4 8" id="KW-0805">Transcription regulation</keyword>
<dbReference type="InterPro" id="IPR053793">
    <property type="entry name" value="PB1-like"/>
</dbReference>
<evidence type="ECO:0000259" key="9">
    <source>
        <dbReference type="PROSITE" id="PS51745"/>
    </source>
</evidence>
<name>A0A6A2Y135_HIBSY</name>
<evidence type="ECO:0000256" key="1">
    <source>
        <dbReference type="ARBA" id="ARBA00004123"/>
    </source>
</evidence>
<dbReference type="Proteomes" id="UP000436088">
    <property type="component" value="Unassembled WGS sequence"/>
</dbReference>
<dbReference type="Gene3D" id="3.10.20.90">
    <property type="entry name" value="Phosphatidylinositol 3-kinase Catalytic Subunit, Chain A, domain 1"/>
    <property type="match status" value="1"/>
</dbReference>
<dbReference type="Pfam" id="PF02309">
    <property type="entry name" value="AUX_IAA"/>
    <property type="match status" value="1"/>
</dbReference>
<protein>
    <recommendedName>
        <fullName evidence="8">Auxin-responsive protein</fullName>
    </recommendedName>
</protein>
<dbReference type="EMBL" id="VEPZ02001371">
    <property type="protein sequence ID" value="KAE8676930.1"/>
    <property type="molecule type" value="Genomic_DNA"/>
</dbReference>
<keyword evidence="11" id="KW-1185">Reference proteome</keyword>
<sequence length="188" mass="21052">MGRAMATSSSSSSYSTDLFAFSSTASFSSSSQRDLSTNLHLGLRISISPPYAIEPMKVVVEEEYECNNSTFFAKVYIEGIPIGRKLDLMAHESYYDLIRALENIIWAEAEVDGDKCEKCHVLTYEDNEGVWMVVDVLVSCEKIEDQQVLKQNTKSLVLKVDILLCSCRVQIKGIVPWIFSLSKFKALG</sequence>
<keyword evidence="6 8" id="KW-0539">Nucleus</keyword>
<dbReference type="AlphaFoldDB" id="A0A6A2Y135"/>
<evidence type="ECO:0000313" key="10">
    <source>
        <dbReference type="EMBL" id="KAE8676930.1"/>
    </source>
</evidence>
<dbReference type="GO" id="GO:0009734">
    <property type="term" value="P:auxin-activated signaling pathway"/>
    <property type="evidence" value="ECO:0007669"/>
    <property type="project" value="UniProtKB-UniRule"/>
</dbReference>
<evidence type="ECO:0000256" key="7">
    <source>
        <dbReference type="ARBA" id="ARBA00023294"/>
    </source>
</evidence>
<comment type="similarity">
    <text evidence="2 8">Belongs to the Aux/IAA family.</text>
</comment>
<dbReference type="InterPro" id="IPR033389">
    <property type="entry name" value="AUX/IAA_dom"/>
</dbReference>
<dbReference type="GO" id="GO:0006355">
    <property type="term" value="P:regulation of DNA-templated transcription"/>
    <property type="evidence" value="ECO:0007669"/>
    <property type="project" value="InterPro"/>
</dbReference>
<dbReference type="InterPro" id="IPR003311">
    <property type="entry name" value="AUX_IAA"/>
</dbReference>
<evidence type="ECO:0000256" key="8">
    <source>
        <dbReference type="RuleBase" id="RU004549"/>
    </source>
</evidence>
<evidence type="ECO:0000256" key="4">
    <source>
        <dbReference type="ARBA" id="ARBA00023015"/>
    </source>
</evidence>
<keyword evidence="5 8" id="KW-0804">Transcription</keyword>
<keyword evidence="3 8" id="KW-0678">Repressor</keyword>
<dbReference type="SUPFAM" id="SSF54277">
    <property type="entry name" value="CAD &amp; PB1 domains"/>
    <property type="match status" value="1"/>
</dbReference>
<gene>
    <name evidence="10" type="ORF">F3Y22_tig00111566pilonHSYRG00052</name>
</gene>
<accession>A0A6A2Y135</accession>